<evidence type="ECO:0000313" key="1">
    <source>
        <dbReference type="EMBL" id="MPN29424.1"/>
    </source>
</evidence>
<sequence length="83" mass="9308">MTFPGFKIDDSTNMIISDFLSGNYFVTGPHTILSKGLIKNDDKVVPKVIRYPSTITGGITDNLIFRRNNFNKRSLIKSINDNA</sequence>
<reference evidence="1" key="1">
    <citation type="submission" date="2019-08" db="EMBL/GenBank/DDBJ databases">
        <authorList>
            <person name="Kucharzyk K."/>
            <person name="Murdoch R.W."/>
            <person name="Higgins S."/>
            <person name="Loffler F."/>
        </authorList>
    </citation>
    <scope>NUCLEOTIDE SEQUENCE</scope>
</reference>
<proteinExistence type="predicted"/>
<organism evidence="1">
    <name type="scientific">bioreactor metagenome</name>
    <dbReference type="NCBI Taxonomy" id="1076179"/>
    <lineage>
        <taxon>unclassified sequences</taxon>
        <taxon>metagenomes</taxon>
        <taxon>ecological metagenomes</taxon>
    </lineage>
</organism>
<accession>A0A645GZE4</accession>
<comment type="caution">
    <text evidence="1">The sequence shown here is derived from an EMBL/GenBank/DDBJ whole genome shotgun (WGS) entry which is preliminary data.</text>
</comment>
<dbReference type="AlphaFoldDB" id="A0A645GZE4"/>
<dbReference type="EMBL" id="VSSQ01080120">
    <property type="protein sequence ID" value="MPN29424.1"/>
    <property type="molecule type" value="Genomic_DNA"/>
</dbReference>
<name>A0A645GZE4_9ZZZZ</name>
<gene>
    <name evidence="1" type="ORF">SDC9_176877</name>
</gene>
<protein>
    <submittedName>
        <fullName evidence="1">Uncharacterized protein</fullName>
    </submittedName>
</protein>